<keyword evidence="5 8" id="KW-0472">Membrane</keyword>
<organism evidence="10 11">
    <name type="scientific">Saitozyma podzolica</name>
    <dbReference type="NCBI Taxonomy" id="1890683"/>
    <lineage>
        <taxon>Eukaryota</taxon>
        <taxon>Fungi</taxon>
        <taxon>Dikarya</taxon>
        <taxon>Basidiomycota</taxon>
        <taxon>Agaricomycotina</taxon>
        <taxon>Tremellomycetes</taxon>
        <taxon>Tremellales</taxon>
        <taxon>Trimorphomycetaceae</taxon>
        <taxon>Saitozyma</taxon>
    </lineage>
</organism>
<keyword evidence="3 8" id="KW-0812">Transmembrane</keyword>
<dbReference type="STRING" id="1890683.A0A427XRR5"/>
<feature type="coiled-coil region" evidence="6">
    <location>
        <begin position="796"/>
        <end position="823"/>
    </location>
</feature>
<reference evidence="10 11" key="1">
    <citation type="submission" date="2018-11" db="EMBL/GenBank/DDBJ databases">
        <title>Genome sequence of Saitozyma podzolica DSM 27192.</title>
        <authorList>
            <person name="Aliyu H."/>
            <person name="Gorte O."/>
            <person name="Ochsenreither K."/>
        </authorList>
    </citation>
    <scope>NUCLEOTIDE SEQUENCE [LARGE SCALE GENOMIC DNA]</scope>
    <source>
        <strain evidence="10 11">DSM 27192</strain>
    </source>
</reference>
<dbReference type="AlphaFoldDB" id="A0A427XRR5"/>
<comment type="caution">
    <text evidence="10">The sequence shown here is derived from an EMBL/GenBank/DDBJ whole genome shotgun (WGS) entry which is preliminary data.</text>
</comment>
<evidence type="ECO:0000256" key="7">
    <source>
        <dbReference type="SAM" id="MobiDB-lite"/>
    </source>
</evidence>
<feature type="compositionally biased region" description="Acidic residues" evidence="7">
    <location>
        <begin position="307"/>
        <end position="317"/>
    </location>
</feature>
<dbReference type="GO" id="GO:0005886">
    <property type="term" value="C:plasma membrane"/>
    <property type="evidence" value="ECO:0007669"/>
    <property type="project" value="TreeGrafter"/>
</dbReference>
<dbReference type="Pfam" id="PF02893">
    <property type="entry name" value="GRAM"/>
    <property type="match status" value="1"/>
</dbReference>
<evidence type="ECO:0000313" key="11">
    <source>
        <dbReference type="Proteomes" id="UP000279259"/>
    </source>
</evidence>
<feature type="region of interest" description="Disordered" evidence="7">
    <location>
        <begin position="661"/>
        <end position="690"/>
    </location>
</feature>
<feature type="compositionally biased region" description="Polar residues" evidence="7">
    <location>
        <begin position="212"/>
        <end position="223"/>
    </location>
</feature>
<dbReference type="GO" id="GO:0032366">
    <property type="term" value="P:intracellular sterol transport"/>
    <property type="evidence" value="ECO:0007669"/>
    <property type="project" value="TreeGrafter"/>
</dbReference>
<evidence type="ECO:0000256" key="2">
    <source>
        <dbReference type="ARBA" id="ARBA00006582"/>
    </source>
</evidence>
<dbReference type="GO" id="GO:0032541">
    <property type="term" value="C:cortical endoplasmic reticulum"/>
    <property type="evidence" value="ECO:0007669"/>
    <property type="project" value="TreeGrafter"/>
</dbReference>
<dbReference type="GO" id="GO:0140268">
    <property type="term" value="C:endoplasmic reticulum-plasma membrane contact site"/>
    <property type="evidence" value="ECO:0007669"/>
    <property type="project" value="TreeGrafter"/>
</dbReference>
<gene>
    <name evidence="10" type="ORF">EHS25_006862</name>
</gene>
<keyword evidence="4 8" id="KW-1133">Transmembrane helix</keyword>
<evidence type="ECO:0000313" key="10">
    <source>
        <dbReference type="EMBL" id="RSH81505.1"/>
    </source>
</evidence>
<dbReference type="CDD" id="cd13220">
    <property type="entry name" value="PH-GRAM_GRAMDC"/>
    <property type="match status" value="1"/>
</dbReference>
<comment type="similarity">
    <text evidence="2">Belongs to the YSP2 family.</text>
</comment>
<dbReference type="GO" id="GO:0005789">
    <property type="term" value="C:endoplasmic reticulum membrane"/>
    <property type="evidence" value="ECO:0007669"/>
    <property type="project" value="TreeGrafter"/>
</dbReference>
<dbReference type="OrthoDB" id="2162691at2759"/>
<dbReference type="SMART" id="SM00568">
    <property type="entry name" value="GRAM"/>
    <property type="match status" value="1"/>
</dbReference>
<comment type="subcellular location">
    <subcellularLocation>
        <location evidence="1">Membrane</location>
        <topology evidence="1">Single-pass membrane protein</topology>
    </subcellularLocation>
</comment>
<dbReference type="InterPro" id="IPR051482">
    <property type="entry name" value="Cholesterol_transport"/>
</dbReference>
<feature type="compositionally biased region" description="Polar residues" evidence="7">
    <location>
        <begin position="46"/>
        <end position="58"/>
    </location>
</feature>
<sequence>MPSILARFKRSPSASSDLSQPDADRSRSGSTSSNAISLNSERDATDPSTQHTSRQGSESIFVENFDNDASSSAAPSRQVSPTKLTPHRPAPLDVPRPILGTPKLVLTEEGSNSPRSFSSSPVINGSPSKLKAREGLGLGLTPATLSDHSSGTDDLETPRNIDFVTMNSPTDALSVASAPMARTRSESNGSAQEVKKSRRGSILSKVVKNGHGSPNLSPESLQPDSHKSKKDKKRRTKSTSSAGGNSIAAALAKGGLQLAGHAVDDTVSTKRPTNRSPYLVRGDAESSLKGGEGDDELSRQESRLEYDSEEEESDSDLDDHLPVTGFAVASNRRNADFHALFPAVDPGTISLMDILVQGRLYVSENHICFHANIFGWVTDLVIPFTDVRLIEKKMTALVIPNAIGVVTGKEKYTFASFISRDTTYDVLVNIWRLCNPNAVMSTASLVNHSRPASIVEEAKADKEEQPSNGKGHARTQCTCGKENKHYTEIALDTTFPSTPEKVYNLMFNSGWFKTFLTDDQKLKDLESSDWRPVTEGSNLLMRSTSYIKPLNGSIGPKQTKCHMTDEHEHFDLDNYLSMITTTKTPDVPSGGVFSVKTRTCLMWAGANSTRVIVTTTVEWTGKSWVKGIIEKSAIDGQKQYHEDLESGMRTYIKEHATEFASPDGVEDEAPAEETKQEQPPTEAQAYADQARRERHERDFTYMQGALDSVSTGVGFIFSGLKALFEALRDVLSDSPMSKESIMGTVILVLLLSNLYTYYAYSGTTRMGKRSRLARLSEDDEVAEAMRLLLQNAARPQESIREEAAELERILDQIEQRTTRLKGMLQSAVTAEV</sequence>
<protein>
    <recommendedName>
        <fullName evidence="9">VASt domain-containing protein</fullName>
    </recommendedName>
</protein>
<dbReference type="PROSITE" id="PS51778">
    <property type="entry name" value="VAST"/>
    <property type="match status" value="1"/>
</dbReference>
<dbReference type="Gene3D" id="2.30.29.30">
    <property type="entry name" value="Pleckstrin-homology domain (PH domain)/Phosphotyrosine-binding domain (PTB)"/>
    <property type="match status" value="1"/>
</dbReference>
<evidence type="ECO:0000256" key="3">
    <source>
        <dbReference type="ARBA" id="ARBA00022692"/>
    </source>
</evidence>
<dbReference type="Pfam" id="PF16016">
    <property type="entry name" value="VASt"/>
    <property type="match status" value="1"/>
</dbReference>
<feature type="region of interest" description="Disordered" evidence="7">
    <location>
        <begin position="263"/>
        <end position="320"/>
    </location>
</feature>
<evidence type="ECO:0000256" key="5">
    <source>
        <dbReference type="ARBA" id="ARBA00023136"/>
    </source>
</evidence>
<feature type="domain" description="VASt" evidence="9">
    <location>
        <begin position="485"/>
        <end position="656"/>
    </location>
</feature>
<dbReference type="Proteomes" id="UP000279259">
    <property type="component" value="Unassembled WGS sequence"/>
</dbReference>
<dbReference type="InterPro" id="IPR011993">
    <property type="entry name" value="PH-like_dom_sf"/>
</dbReference>
<evidence type="ECO:0000256" key="6">
    <source>
        <dbReference type="SAM" id="Coils"/>
    </source>
</evidence>
<dbReference type="InterPro" id="IPR031968">
    <property type="entry name" value="VASt"/>
</dbReference>
<keyword evidence="11" id="KW-1185">Reference proteome</keyword>
<feature type="compositionally biased region" description="Basic residues" evidence="7">
    <location>
        <begin position="227"/>
        <end position="237"/>
    </location>
</feature>
<feature type="compositionally biased region" description="Basic and acidic residues" evidence="7">
    <location>
        <begin position="296"/>
        <end position="306"/>
    </location>
</feature>
<feature type="compositionally biased region" description="Low complexity" evidence="7">
    <location>
        <begin position="111"/>
        <end position="120"/>
    </location>
</feature>
<evidence type="ECO:0000256" key="8">
    <source>
        <dbReference type="SAM" id="Phobius"/>
    </source>
</evidence>
<evidence type="ECO:0000256" key="4">
    <source>
        <dbReference type="ARBA" id="ARBA00022989"/>
    </source>
</evidence>
<accession>A0A427XRR5</accession>
<feature type="compositionally biased region" description="Polar residues" evidence="7">
    <location>
        <begin position="67"/>
        <end position="83"/>
    </location>
</feature>
<dbReference type="EMBL" id="RSCD01000030">
    <property type="protein sequence ID" value="RSH81505.1"/>
    <property type="molecule type" value="Genomic_DNA"/>
</dbReference>
<dbReference type="GO" id="GO:0032934">
    <property type="term" value="F:sterol binding"/>
    <property type="evidence" value="ECO:0007669"/>
    <property type="project" value="TreeGrafter"/>
</dbReference>
<name>A0A427XRR5_9TREE</name>
<evidence type="ECO:0000259" key="9">
    <source>
        <dbReference type="PROSITE" id="PS51778"/>
    </source>
</evidence>
<feature type="compositionally biased region" description="Polar residues" evidence="7">
    <location>
        <begin position="28"/>
        <end position="39"/>
    </location>
</feature>
<evidence type="ECO:0000256" key="1">
    <source>
        <dbReference type="ARBA" id="ARBA00004167"/>
    </source>
</evidence>
<dbReference type="InterPro" id="IPR004182">
    <property type="entry name" value="GRAM"/>
</dbReference>
<dbReference type="GO" id="GO:0005739">
    <property type="term" value="C:mitochondrion"/>
    <property type="evidence" value="ECO:0007669"/>
    <property type="project" value="TreeGrafter"/>
</dbReference>
<proteinExistence type="inferred from homology"/>
<keyword evidence="6" id="KW-0175">Coiled coil</keyword>
<feature type="transmembrane region" description="Helical" evidence="8">
    <location>
        <begin position="740"/>
        <end position="760"/>
    </location>
</feature>
<dbReference type="PANTHER" id="PTHR23319:SF4">
    <property type="entry name" value="GRAM DOMAIN CONTAINING 1B, ISOFORM E"/>
    <property type="match status" value="1"/>
</dbReference>
<feature type="region of interest" description="Disordered" evidence="7">
    <location>
        <begin position="1"/>
        <end position="246"/>
    </location>
</feature>
<dbReference type="GO" id="GO:0120015">
    <property type="term" value="F:sterol transfer activity"/>
    <property type="evidence" value="ECO:0007669"/>
    <property type="project" value="TreeGrafter"/>
</dbReference>
<dbReference type="PANTHER" id="PTHR23319">
    <property type="entry name" value="GRAM DOMAIN CONTAINING 1B, ISOFORM E"/>
    <property type="match status" value="1"/>
</dbReference>